<dbReference type="EMBL" id="FNIT01000001">
    <property type="protein sequence ID" value="SDN56297.1"/>
    <property type="molecule type" value="Genomic_DNA"/>
</dbReference>
<dbReference type="InterPro" id="IPR039565">
    <property type="entry name" value="BamD-like"/>
</dbReference>
<dbReference type="HAMAP" id="MF_00922">
    <property type="entry name" value="OM_assembly_BamD"/>
    <property type="match status" value="1"/>
</dbReference>
<evidence type="ECO:0000313" key="10">
    <source>
        <dbReference type="EMBL" id="SDN56297.1"/>
    </source>
</evidence>
<evidence type="ECO:0000259" key="9">
    <source>
        <dbReference type="Pfam" id="PF13525"/>
    </source>
</evidence>
<sequence length="313" mass="34153" precursor="true">MAHSPLWARRPAAALALLAAVSTLSLTGCMSSKDTDIDALALASQTEPADVLYNQGLANLEGGRLGEAAKKFEAIDKQHPYSEYARKALIMRAFASYRSGDYDEAEGSAKRYLALYPGSEDAAYAQYIIGLSYYRQMPDITRDQTDTAKAVQAMQEVVDRYPNSEYAEDARTKIRVGSDQLAGKEMQVGRYYLERREYIAAINRFKSVVDVFPKTRHVEEALARLTEAYYAMGLTQEAQAAASVLGQNFPDSPWYKDSYALLQTQGLQPSAGRGGGAGSWFSNAARRLTGASEPVTTADTAPSAIESRPPRGA</sequence>
<dbReference type="GO" id="GO:1990063">
    <property type="term" value="C:Bam protein complex"/>
    <property type="evidence" value="ECO:0007669"/>
    <property type="project" value="TreeGrafter"/>
</dbReference>
<dbReference type="Proteomes" id="UP000198793">
    <property type="component" value="Unassembled WGS sequence"/>
</dbReference>
<comment type="subcellular location">
    <subcellularLocation>
        <location evidence="6">Cell outer membrane</location>
    </subcellularLocation>
</comment>
<dbReference type="STRING" id="1166073.SAMN05192530_101273"/>
<feature type="region of interest" description="Disordered" evidence="8">
    <location>
        <begin position="291"/>
        <end position="313"/>
    </location>
</feature>
<accession>A0A1H0CEH2</accession>
<comment type="similarity">
    <text evidence="6">Belongs to the BamD family.</text>
</comment>
<dbReference type="Gene3D" id="1.25.40.10">
    <property type="entry name" value="Tetratricopeptide repeat domain"/>
    <property type="match status" value="1"/>
</dbReference>
<keyword evidence="2 6" id="KW-0472">Membrane</keyword>
<evidence type="ECO:0000256" key="5">
    <source>
        <dbReference type="ARBA" id="ARBA00023288"/>
    </source>
</evidence>
<dbReference type="SUPFAM" id="SSF48452">
    <property type="entry name" value="TPR-like"/>
    <property type="match status" value="2"/>
</dbReference>
<gene>
    <name evidence="6" type="primary">bamD</name>
    <name evidence="10" type="ORF">SAMN05192530_101273</name>
</gene>
<evidence type="ECO:0000313" key="11">
    <source>
        <dbReference type="Proteomes" id="UP000198793"/>
    </source>
</evidence>
<feature type="repeat" description="TPR" evidence="7">
    <location>
        <begin position="182"/>
        <end position="215"/>
    </location>
</feature>
<keyword evidence="7" id="KW-0802">TPR repeat</keyword>
<keyword evidence="11" id="KW-1185">Reference proteome</keyword>
<dbReference type="PROSITE" id="PS50005">
    <property type="entry name" value="TPR"/>
    <property type="match status" value="1"/>
</dbReference>
<dbReference type="RefSeq" id="WP_090667757.1">
    <property type="nucleotide sequence ID" value="NZ_FNIT01000001.1"/>
</dbReference>
<feature type="domain" description="Outer membrane lipoprotein BamD-like" evidence="9">
    <location>
        <begin position="48"/>
        <end position="241"/>
    </location>
</feature>
<evidence type="ECO:0000256" key="7">
    <source>
        <dbReference type="PROSITE-ProRule" id="PRU00339"/>
    </source>
</evidence>
<dbReference type="GO" id="GO:0043165">
    <property type="term" value="P:Gram-negative-bacterium-type cell outer membrane assembly"/>
    <property type="evidence" value="ECO:0007669"/>
    <property type="project" value="UniProtKB-UniRule"/>
</dbReference>
<comment type="function">
    <text evidence="6">Part of the outer membrane protein assembly complex, which is involved in assembly and insertion of beta-barrel proteins into the outer membrane.</text>
</comment>
<dbReference type="NCBIfam" id="TIGR03302">
    <property type="entry name" value="OM_YfiO"/>
    <property type="match status" value="1"/>
</dbReference>
<keyword evidence="5" id="KW-0449">Lipoprotein</keyword>
<reference evidence="10 11" key="1">
    <citation type="submission" date="2016-10" db="EMBL/GenBank/DDBJ databases">
        <authorList>
            <person name="de Groot N.N."/>
        </authorList>
    </citation>
    <scope>NUCLEOTIDE SEQUENCE [LARGE SCALE GENOMIC DNA]</scope>
    <source>
        <strain evidence="11">L7-484,KACC 16230,DSM 25025</strain>
    </source>
</reference>
<evidence type="ECO:0000256" key="3">
    <source>
        <dbReference type="ARBA" id="ARBA00023139"/>
    </source>
</evidence>
<evidence type="ECO:0000256" key="2">
    <source>
        <dbReference type="ARBA" id="ARBA00023136"/>
    </source>
</evidence>
<keyword evidence="1 6" id="KW-0732">Signal</keyword>
<protein>
    <recommendedName>
        <fullName evidence="6">Outer membrane protein assembly factor BamD</fullName>
    </recommendedName>
</protein>
<dbReference type="CDD" id="cd15830">
    <property type="entry name" value="BamD"/>
    <property type="match status" value="1"/>
</dbReference>
<evidence type="ECO:0000256" key="4">
    <source>
        <dbReference type="ARBA" id="ARBA00023237"/>
    </source>
</evidence>
<feature type="signal peptide" evidence="6">
    <location>
        <begin position="1"/>
        <end position="27"/>
    </location>
</feature>
<feature type="chain" id="PRO_5011802569" description="Outer membrane protein assembly factor BamD" evidence="6">
    <location>
        <begin position="28"/>
        <end position="313"/>
    </location>
</feature>
<dbReference type="GO" id="GO:0051205">
    <property type="term" value="P:protein insertion into membrane"/>
    <property type="evidence" value="ECO:0007669"/>
    <property type="project" value="UniProtKB-UniRule"/>
</dbReference>
<dbReference type="InterPro" id="IPR019734">
    <property type="entry name" value="TPR_rpt"/>
</dbReference>
<proteinExistence type="inferred from homology"/>
<evidence type="ECO:0000256" key="1">
    <source>
        <dbReference type="ARBA" id="ARBA00022729"/>
    </source>
</evidence>
<dbReference type="Pfam" id="PF13525">
    <property type="entry name" value="YfiO"/>
    <property type="match status" value="1"/>
</dbReference>
<dbReference type="PANTHER" id="PTHR37423">
    <property type="entry name" value="SOLUBLE LYTIC MUREIN TRANSGLYCOSYLASE-RELATED"/>
    <property type="match status" value="1"/>
</dbReference>
<evidence type="ECO:0000256" key="8">
    <source>
        <dbReference type="SAM" id="MobiDB-lite"/>
    </source>
</evidence>
<comment type="subunit">
    <text evidence="6">Part of the Bam complex.</text>
</comment>
<keyword evidence="4 6" id="KW-0998">Cell outer membrane</keyword>
<keyword evidence="3" id="KW-0564">Palmitate</keyword>
<organism evidence="10 11">
    <name type="scientific">Aureimonas jatrophae</name>
    <dbReference type="NCBI Taxonomy" id="1166073"/>
    <lineage>
        <taxon>Bacteria</taxon>
        <taxon>Pseudomonadati</taxon>
        <taxon>Pseudomonadota</taxon>
        <taxon>Alphaproteobacteria</taxon>
        <taxon>Hyphomicrobiales</taxon>
        <taxon>Aurantimonadaceae</taxon>
        <taxon>Aureimonas</taxon>
    </lineage>
</organism>
<name>A0A1H0CEH2_9HYPH</name>
<dbReference type="InterPro" id="IPR011990">
    <property type="entry name" value="TPR-like_helical_dom_sf"/>
</dbReference>
<dbReference type="PANTHER" id="PTHR37423:SF1">
    <property type="entry name" value="OUTER MEMBRANE PROTEIN ASSEMBLY FACTOR BAMD"/>
    <property type="match status" value="1"/>
</dbReference>
<dbReference type="InterPro" id="IPR017689">
    <property type="entry name" value="BamD"/>
</dbReference>
<evidence type="ECO:0000256" key="6">
    <source>
        <dbReference type="HAMAP-Rule" id="MF_00922"/>
    </source>
</evidence>
<dbReference type="AlphaFoldDB" id="A0A1H0CEH2"/>
<dbReference type="OrthoDB" id="9804044at2"/>